<evidence type="ECO:0000313" key="2">
    <source>
        <dbReference type="EMBL" id="CAD7704787.1"/>
    </source>
</evidence>
<keyword evidence="3" id="KW-1185">Reference proteome</keyword>
<dbReference type="EMBL" id="CAJHUC010002955">
    <property type="protein sequence ID" value="CAD7704787.1"/>
    <property type="molecule type" value="Genomic_DNA"/>
</dbReference>
<accession>A0A8S1JCL7</accession>
<gene>
    <name evidence="2" type="ORF">OSTQU699_LOCUS10142</name>
</gene>
<evidence type="ECO:0000313" key="3">
    <source>
        <dbReference type="Proteomes" id="UP000708148"/>
    </source>
</evidence>
<reference evidence="2" key="1">
    <citation type="submission" date="2020-12" db="EMBL/GenBank/DDBJ databases">
        <authorList>
            <person name="Iha C."/>
        </authorList>
    </citation>
    <scope>NUCLEOTIDE SEQUENCE</scope>
</reference>
<name>A0A8S1JCL7_9CHLO</name>
<protein>
    <recommendedName>
        <fullName evidence="4">Secreted protein</fullName>
    </recommendedName>
</protein>
<organism evidence="2 3">
    <name type="scientific">Ostreobium quekettii</name>
    <dbReference type="NCBI Taxonomy" id="121088"/>
    <lineage>
        <taxon>Eukaryota</taxon>
        <taxon>Viridiplantae</taxon>
        <taxon>Chlorophyta</taxon>
        <taxon>core chlorophytes</taxon>
        <taxon>Ulvophyceae</taxon>
        <taxon>TCBD clade</taxon>
        <taxon>Bryopsidales</taxon>
        <taxon>Ostreobineae</taxon>
        <taxon>Ostreobiaceae</taxon>
        <taxon>Ostreobium</taxon>
    </lineage>
</organism>
<feature type="signal peptide" evidence="1">
    <location>
        <begin position="1"/>
        <end position="23"/>
    </location>
</feature>
<dbReference type="AlphaFoldDB" id="A0A8S1JCL7"/>
<proteinExistence type="predicted"/>
<feature type="chain" id="PRO_5035929775" description="Secreted protein" evidence="1">
    <location>
        <begin position="24"/>
        <end position="113"/>
    </location>
</feature>
<evidence type="ECO:0008006" key="4">
    <source>
        <dbReference type="Google" id="ProtNLM"/>
    </source>
</evidence>
<sequence length="113" mass="12269">MSSSIRKNAGLGLLACTFWVCKSCYKGVGVCSPCIVVRLEYSLLLSSRRGKACSGAELKPSRWRKEGAHLQRLVLERKPLMLLSSFLNDAQVVYVLFVGAGESNLGRSSQAGC</sequence>
<evidence type="ECO:0000256" key="1">
    <source>
        <dbReference type="SAM" id="SignalP"/>
    </source>
</evidence>
<keyword evidence="1" id="KW-0732">Signal</keyword>
<dbReference type="Proteomes" id="UP000708148">
    <property type="component" value="Unassembled WGS sequence"/>
</dbReference>
<comment type="caution">
    <text evidence="2">The sequence shown here is derived from an EMBL/GenBank/DDBJ whole genome shotgun (WGS) entry which is preliminary data.</text>
</comment>